<name>X1NZ35_9ZZZZ</name>
<evidence type="ECO:0000256" key="1">
    <source>
        <dbReference type="ARBA" id="ARBA00023002"/>
    </source>
</evidence>
<organism evidence="2">
    <name type="scientific">marine sediment metagenome</name>
    <dbReference type="NCBI Taxonomy" id="412755"/>
    <lineage>
        <taxon>unclassified sequences</taxon>
        <taxon>metagenomes</taxon>
        <taxon>ecological metagenomes</taxon>
    </lineage>
</organism>
<dbReference type="InterPro" id="IPR016161">
    <property type="entry name" value="Ald_DH/histidinol_DH"/>
</dbReference>
<evidence type="ECO:0000313" key="2">
    <source>
        <dbReference type="EMBL" id="GAI48888.1"/>
    </source>
</evidence>
<dbReference type="GO" id="GO:0046872">
    <property type="term" value="F:metal ion binding"/>
    <property type="evidence" value="ECO:0007669"/>
    <property type="project" value="InterPro"/>
</dbReference>
<evidence type="ECO:0008006" key="3">
    <source>
        <dbReference type="Google" id="ProtNLM"/>
    </source>
</evidence>
<dbReference type="AlphaFoldDB" id="X1NZ35"/>
<keyword evidence="1" id="KW-0560">Oxidoreductase</keyword>
<sequence>MWRAVELRIVDGFERARLVLSRQVSSALFVSPSLRQSISDRFEIDDLEQAVAEIIDEVRTRGDEALRKYTLKFDMTQLSSLEVGKEQVRKAYQEIDSELLSALKLAAERIGSFHQLQKDGIWAGVARMGGRQLVRPLERVGVYAPGGTAYY</sequence>
<dbReference type="SUPFAM" id="SSF53720">
    <property type="entry name" value="ALDH-like"/>
    <property type="match status" value="1"/>
</dbReference>
<dbReference type="PANTHER" id="PTHR21256:SF2">
    <property type="entry name" value="HISTIDINE BIOSYNTHESIS TRIFUNCTIONAL PROTEIN"/>
    <property type="match status" value="1"/>
</dbReference>
<proteinExistence type="predicted"/>
<dbReference type="Gene3D" id="3.40.50.1980">
    <property type="entry name" value="Nitrogenase molybdenum iron protein domain"/>
    <property type="match status" value="1"/>
</dbReference>
<gene>
    <name evidence="2" type="ORF">S06H3_54172</name>
</gene>
<dbReference type="InterPro" id="IPR012131">
    <property type="entry name" value="Hstdl_DH"/>
</dbReference>
<reference evidence="2" key="1">
    <citation type="journal article" date="2014" name="Front. Microbiol.">
        <title>High frequency of phylogenetically diverse reductive dehalogenase-homologous genes in deep subseafloor sedimentary metagenomes.</title>
        <authorList>
            <person name="Kawai M."/>
            <person name="Futagami T."/>
            <person name="Toyoda A."/>
            <person name="Takaki Y."/>
            <person name="Nishi S."/>
            <person name="Hori S."/>
            <person name="Arai W."/>
            <person name="Tsubouchi T."/>
            <person name="Morono Y."/>
            <person name="Uchiyama I."/>
            <person name="Ito T."/>
            <person name="Fujiyama A."/>
            <person name="Inagaki F."/>
            <person name="Takami H."/>
        </authorList>
    </citation>
    <scope>NUCLEOTIDE SEQUENCE</scope>
    <source>
        <strain evidence="2">Expedition CK06-06</strain>
    </source>
</reference>
<feature type="non-terminal residue" evidence="2">
    <location>
        <position position="151"/>
    </location>
</feature>
<dbReference type="EMBL" id="BARV01034620">
    <property type="protein sequence ID" value="GAI48888.1"/>
    <property type="molecule type" value="Genomic_DNA"/>
</dbReference>
<protein>
    <recommendedName>
        <fullName evidence="3">Histidinol dehydrogenase</fullName>
    </recommendedName>
</protein>
<dbReference type="Pfam" id="PF00815">
    <property type="entry name" value="Histidinol_dh"/>
    <property type="match status" value="1"/>
</dbReference>
<dbReference type="GO" id="GO:0004399">
    <property type="term" value="F:histidinol dehydrogenase activity"/>
    <property type="evidence" value="ECO:0007669"/>
    <property type="project" value="TreeGrafter"/>
</dbReference>
<dbReference type="PRINTS" id="PR00083">
    <property type="entry name" value="HOLDHDRGNASE"/>
</dbReference>
<comment type="caution">
    <text evidence="2">The sequence shown here is derived from an EMBL/GenBank/DDBJ whole genome shotgun (WGS) entry which is preliminary data.</text>
</comment>
<dbReference type="GO" id="GO:0000105">
    <property type="term" value="P:L-histidine biosynthetic process"/>
    <property type="evidence" value="ECO:0007669"/>
    <property type="project" value="TreeGrafter"/>
</dbReference>
<dbReference type="PANTHER" id="PTHR21256">
    <property type="entry name" value="HISTIDINOL DEHYDROGENASE HDH"/>
    <property type="match status" value="1"/>
</dbReference>
<dbReference type="GO" id="GO:0005829">
    <property type="term" value="C:cytosol"/>
    <property type="evidence" value="ECO:0007669"/>
    <property type="project" value="TreeGrafter"/>
</dbReference>
<accession>X1NZ35</accession>
<dbReference type="GO" id="GO:0051287">
    <property type="term" value="F:NAD binding"/>
    <property type="evidence" value="ECO:0007669"/>
    <property type="project" value="InterPro"/>
</dbReference>